<dbReference type="AlphaFoldDB" id="A0A1G2UU48"/>
<sequence length="580" mass="61153">MALDATKWEIRSDKKVRYVGGVHGNAAANYVTVLELHRFLQDRADDGTMSADDFIDISVLNPTDKKFETIIQLLNGFELDDAYTTPASEFIYGGSIIQGTGGSEAIYDGISIIANRGVVVNVIQNNAVLANKFWNNTPSGESFNGINPDEANGLAMQFMVKIKTAGAFIDNASLIFTTREWGKTFSEFRIPATGRGKNSVPLTYSDDLNNVTAIGTIAALADITNVTSGFNLIDVDNNTVNEEYYSEWNRGANSINIFYEYMKWLTRNGYTTTLYGIAGERFRGITHEIVVDTPTGTFSAFEAVSWSGGTGQMLAINSTTAPTKMWIQLLTGVAPTDNQTITGGGSGATCLVNVTVTSRALSTPFCGQSTGTSLVGSYGFALESADLAVNDKITALDGTTRQPPNNVTFTVSGVASGWRVLVGPENGSGGLLESQLSNTNLLSGATVTAVEVDEAIPANTPSGDGVNTTIRIKRADGRFTRHVYSAVNTGTKTFTIASHDFSTNNASIGADIYISYIDAAASGATIAFSTIQSGGAQTLYVSARFGGTGPNYTDSIKPAATTGSLGTTGGSATISSVSDA</sequence>
<proteinExistence type="predicted"/>
<dbReference type="Proteomes" id="UP000177276">
    <property type="component" value="Unassembled WGS sequence"/>
</dbReference>
<evidence type="ECO:0000313" key="2">
    <source>
        <dbReference type="Proteomes" id="UP000177276"/>
    </source>
</evidence>
<comment type="caution">
    <text evidence="1">The sequence shown here is derived from an EMBL/GenBank/DDBJ whole genome shotgun (WGS) entry which is preliminary data.</text>
</comment>
<gene>
    <name evidence="1" type="ORF">A3G46_01630</name>
</gene>
<organism evidence="1 2">
    <name type="scientific">Candidatus Zambryskibacteria bacterium RIFCSPLOWO2_12_FULL_39_16</name>
    <dbReference type="NCBI Taxonomy" id="1802775"/>
    <lineage>
        <taxon>Bacteria</taxon>
        <taxon>Candidatus Zambryskiibacteriota</taxon>
    </lineage>
</organism>
<accession>A0A1G2UU48</accession>
<reference evidence="1 2" key="1">
    <citation type="journal article" date="2016" name="Nat. Commun.">
        <title>Thousands of microbial genomes shed light on interconnected biogeochemical processes in an aquifer system.</title>
        <authorList>
            <person name="Anantharaman K."/>
            <person name="Brown C.T."/>
            <person name="Hug L.A."/>
            <person name="Sharon I."/>
            <person name="Castelle C.J."/>
            <person name="Probst A.J."/>
            <person name="Thomas B.C."/>
            <person name="Singh A."/>
            <person name="Wilkins M.J."/>
            <person name="Karaoz U."/>
            <person name="Brodie E.L."/>
            <person name="Williams K.H."/>
            <person name="Hubbard S.S."/>
            <person name="Banfield J.F."/>
        </authorList>
    </citation>
    <scope>NUCLEOTIDE SEQUENCE [LARGE SCALE GENOMIC DNA]</scope>
</reference>
<name>A0A1G2UU48_9BACT</name>
<protein>
    <submittedName>
        <fullName evidence="1">Uncharacterized protein</fullName>
    </submittedName>
</protein>
<dbReference type="EMBL" id="MHWS01000001">
    <property type="protein sequence ID" value="OHB12917.1"/>
    <property type="molecule type" value="Genomic_DNA"/>
</dbReference>
<evidence type="ECO:0000313" key="1">
    <source>
        <dbReference type="EMBL" id="OHB12917.1"/>
    </source>
</evidence>